<feature type="signal peptide" evidence="1">
    <location>
        <begin position="1"/>
        <end position="25"/>
    </location>
</feature>
<keyword evidence="1" id="KW-0732">Signal</keyword>
<dbReference type="EMBL" id="AZBU02000001">
    <property type="protein sequence ID" value="TMS36196.1"/>
    <property type="molecule type" value="Genomic_DNA"/>
</dbReference>
<evidence type="ECO:0000256" key="1">
    <source>
        <dbReference type="SAM" id="SignalP"/>
    </source>
</evidence>
<sequence>MSLSHLLCCLLLLQISANYVLLIAADETDPSWSFRQEKSTSCEQLLNLALDINVNVFEDYSTAIQTAILLTQMPMTVGVSDVSFISLAFLKDIQMQISQQAYLCETEPDDLCKRLDAMTLSWNSDPLALLSEDTRKSLSASKKYSNESIETVVIPFLKKISQRTRFLIKKNCGNMHNQKLVEPLLIS</sequence>
<feature type="chain" id="PRO_5020336763" evidence="1">
    <location>
        <begin position="26"/>
        <end position="187"/>
    </location>
</feature>
<comment type="caution">
    <text evidence="2">The sequence shown here is derived from an EMBL/GenBank/DDBJ whole genome shotgun (WGS) entry which is preliminary data.</text>
</comment>
<protein>
    <submittedName>
        <fullName evidence="2">Uncharacterized protein</fullName>
    </submittedName>
</protein>
<organism evidence="2 3">
    <name type="scientific">Steinernema carpocapsae</name>
    <name type="common">Entomopathogenic nematode</name>
    <dbReference type="NCBI Taxonomy" id="34508"/>
    <lineage>
        <taxon>Eukaryota</taxon>
        <taxon>Metazoa</taxon>
        <taxon>Ecdysozoa</taxon>
        <taxon>Nematoda</taxon>
        <taxon>Chromadorea</taxon>
        <taxon>Rhabditida</taxon>
        <taxon>Tylenchina</taxon>
        <taxon>Panagrolaimomorpha</taxon>
        <taxon>Strongyloidoidea</taxon>
        <taxon>Steinernematidae</taxon>
        <taxon>Steinernema</taxon>
    </lineage>
</organism>
<name>A0A4U8USJ6_STECR</name>
<evidence type="ECO:0000313" key="3">
    <source>
        <dbReference type="Proteomes" id="UP000298663"/>
    </source>
</evidence>
<gene>
    <name evidence="2" type="ORF">L596_003425</name>
</gene>
<dbReference type="OrthoDB" id="5848902at2759"/>
<reference evidence="2 3" key="1">
    <citation type="journal article" date="2015" name="Genome Biol.">
        <title>Comparative genomics of Steinernema reveals deeply conserved gene regulatory networks.</title>
        <authorList>
            <person name="Dillman A.R."/>
            <person name="Macchietto M."/>
            <person name="Porter C.F."/>
            <person name="Rogers A."/>
            <person name="Williams B."/>
            <person name="Antoshechkin I."/>
            <person name="Lee M.M."/>
            <person name="Goodwin Z."/>
            <person name="Lu X."/>
            <person name="Lewis E.E."/>
            <person name="Goodrich-Blair H."/>
            <person name="Stock S.P."/>
            <person name="Adams B.J."/>
            <person name="Sternberg P.W."/>
            <person name="Mortazavi A."/>
        </authorList>
    </citation>
    <scope>NUCLEOTIDE SEQUENCE [LARGE SCALE GENOMIC DNA]</scope>
    <source>
        <strain evidence="2 3">ALL</strain>
    </source>
</reference>
<dbReference type="AlphaFoldDB" id="A0A4U8USJ6"/>
<proteinExistence type="predicted"/>
<reference evidence="2 3" key="2">
    <citation type="journal article" date="2019" name="G3 (Bethesda)">
        <title>Hybrid Assembly of the Genome of the Entomopathogenic Nematode Steinernema carpocapsae Identifies the X-Chromosome.</title>
        <authorList>
            <person name="Serra L."/>
            <person name="Macchietto M."/>
            <person name="Macias-Munoz A."/>
            <person name="McGill C.J."/>
            <person name="Rodriguez I.M."/>
            <person name="Rodriguez B."/>
            <person name="Murad R."/>
            <person name="Mortazavi A."/>
        </authorList>
    </citation>
    <scope>NUCLEOTIDE SEQUENCE [LARGE SCALE GENOMIC DNA]</scope>
    <source>
        <strain evidence="2 3">ALL</strain>
    </source>
</reference>
<accession>A0A4U8USJ6</accession>
<dbReference type="Proteomes" id="UP000298663">
    <property type="component" value="Unassembled WGS sequence"/>
</dbReference>
<keyword evidence="3" id="KW-1185">Reference proteome</keyword>
<evidence type="ECO:0000313" key="2">
    <source>
        <dbReference type="EMBL" id="TMS36196.1"/>
    </source>
</evidence>